<keyword evidence="6" id="KW-1185">Reference proteome</keyword>
<evidence type="ECO:0000256" key="2">
    <source>
        <dbReference type="ARBA" id="ARBA00023242"/>
    </source>
</evidence>
<evidence type="ECO:0000256" key="3">
    <source>
        <dbReference type="SAM" id="MobiDB-lite"/>
    </source>
</evidence>
<dbReference type="GO" id="GO:0046982">
    <property type="term" value="F:protein heterodimerization activity"/>
    <property type="evidence" value="ECO:0007669"/>
    <property type="project" value="InterPro"/>
</dbReference>
<name>A0A8H7PXB0_MORIS</name>
<dbReference type="PANTHER" id="PTHR46138">
    <property type="entry name" value="PROTEIN DR1"/>
    <property type="match status" value="1"/>
</dbReference>
<dbReference type="GO" id="GO:0017054">
    <property type="term" value="C:negative cofactor 2 complex"/>
    <property type="evidence" value="ECO:0007669"/>
    <property type="project" value="InterPro"/>
</dbReference>
<dbReference type="GO" id="GO:0017025">
    <property type="term" value="F:TBP-class protein binding"/>
    <property type="evidence" value="ECO:0007669"/>
    <property type="project" value="TreeGrafter"/>
</dbReference>
<dbReference type="OrthoDB" id="601405at2759"/>
<keyword evidence="2" id="KW-0539">Nucleus</keyword>
<gene>
    <name evidence="5" type="ORF">INT43_007269</name>
</gene>
<dbReference type="SUPFAM" id="SSF47113">
    <property type="entry name" value="Histone-fold"/>
    <property type="match status" value="1"/>
</dbReference>
<dbReference type="Pfam" id="PF00808">
    <property type="entry name" value="CBFD_NFYB_HMF"/>
    <property type="match status" value="1"/>
</dbReference>
<evidence type="ECO:0000313" key="6">
    <source>
        <dbReference type="Proteomes" id="UP000654370"/>
    </source>
</evidence>
<protein>
    <recommendedName>
        <fullName evidence="4">Transcription factor CBF/NF-Y/archaeal histone domain-containing protein</fullName>
    </recommendedName>
</protein>
<dbReference type="GO" id="GO:0000122">
    <property type="term" value="P:negative regulation of transcription by RNA polymerase II"/>
    <property type="evidence" value="ECO:0007669"/>
    <property type="project" value="InterPro"/>
</dbReference>
<dbReference type="PANTHER" id="PTHR46138:SF1">
    <property type="entry name" value="PROTEIN DR1"/>
    <property type="match status" value="1"/>
</dbReference>
<feature type="region of interest" description="Disordered" evidence="3">
    <location>
        <begin position="1"/>
        <end position="26"/>
    </location>
</feature>
<sequence>MSDNERTGPAVDDELSLPKGMDRSQQRSVLRSAQKPLRLSVVIIAKHIVNILGLATVQKLISEMMPGDIVCAKDTRDLLIDCCVEFIHLIASEANEICEKETKKTIAGEHVIASLQALGFEDYVEEVDEVYKEHKKQQKDRDKRSTRLENSGISEEELLRQQELLFEKSRLKFEAQNQ</sequence>
<dbReference type="GO" id="GO:0051123">
    <property type="term" value="P:RNA polymerase II preinitiation complex assembly"/>
    <property type="evidence" value="ECO:0007669"/>
    <property type="project" value="TreeGrafter"/>
</dbReference>
<dbReference type="CDD" id="cd22905">
    <property type="entry name" value="HFD_Dr1"/>
    <property type="match status" value="1"/>
</dbReference>
<dbReference type="InterPro" id="IPR009072">
    <property type="entry name" value="Histone-fold"/>
</dbReference>
<reference evidence="5" key="1">
    <citation type="submission" date="2020-12" db="EMBL/GenBank/DDBJ databases">
        <title>Metabolic potential, ecology and presence of endohyphal bacteria is reflected in genomic diversity of Mucoromycotina.</title>
        <authorList>
            <person name="Muszewska A."/>
            <person name="Okrasinska A."/>
            <person name="Steczkiewicz K."/>
            <person name="Drgas O."/>
            <person name="Orlowska M."/>
            <person name="Perlinska-Lenart U."/>
            <person name="Aleksandrzak-Piekarczyk T."/>
            <person name="Szatraj K."/>
            <person name="Zielenkiewicz U."/>
            <person name="Pilsyk S."/>
            <person name="Malc E."/>
            <person name="Mieczkowski P."/>
            <person name="Kruszewska J.S."/>
            <person name="Biernat P."/>
            <person name="Pawlowska J."/>
        </authorList>
    </citation>
    <scope>NUCLEOTIDE SEQUENCE</scope>
    <source>
        <strain evidence="5">WA0000067209</strain>
    </source>
</reference>
<feature type="domain" description="Transcription factor CBF/NF-Y/archaeal histone" evidence="4">
    <location>
        <begin position="54"/>
        <end position="113"/>
    </location>
</feature>
<dbReference type="FunFam" id="1.10.20.10:FF:000019">
    <property type="entry name" value="Negative cofactor 2 beta"/>
    <property type="match status" value="1"/>
</dbReference>
<evidence type="ECO:0000313" key="5">
    <source>
        <dbReference type="EMBL" id="KAG2182339.1"/>
    </source>
</evidence>
<dbReference type="InterPro" id="IPR003958">
    <property type="entry name" value="CBFA_NFYB_domain"/>
</dbReference>
<accession>A0A8H7PXB0</accession>
<comment type="caution">
    <text evidence="5">The sequence shown here is derived from an EMBL/GenBank/DDBJ whole genome shotgun (WGS) entry which is preliminary data.</text>
</comment>
<proteinExistence type="predicted"/>
<dbReference type="Proteomes" id="UP000654370">
    <property type="component" value="Unassembled WGS sequence"/>
</dbReference>
<comment type="subcellular location">
    <subcellularLocation>
        <location evidence="1">Nucleus</location>
    </subcellularLocation>
</comment>
<dbReference type="Gene3D" id="1.10.20.10">
    <property type="entry name" value="Histone, subunit A"/>
    <property type="match status" value="1"/>
</dbReference>
<organism evidence="5 6">
    <name type="scientific">Mortierella isabellina</name>
    <name type="common">Filamentous fungus</name>
    <name type="synonym">Umbelopsis isabellina</name>
    <dbReference type="NCBI Taxonomy" id="91625"/>
    <lineage>
        <taxon>Eukaryota</taxon>
        <taxon>Fungi</taxon>
        <taxon>Fungi incertae sedis</taxon>
        <taxon>Mucoromycota</taxon>
        <taxon>Mucoromycotina</taxon>
        <taxon>Umbelopsidomycetes</taxon>
        <taxon>Umbelopsidales</taxon>
        <taxon>Umbelopsidaceae</taxon>
        <taxon>Umbelopsis</taxon>
    </lineage>
</organism>
<evidence type="ECO:0000256" key="1">
    <source>
        <dbReference type="ARBA" id="ARBA00004123"/>
    </source>
</evidence>
<dbReference type="AlphaFoldDB" id="A0A8H7PXB0"/>
<dbReference type="GO" id="GO:0016251">
    <property type="term" value="F:RNA polymerase II general transcription initiation factor activity"/>
    <property type="evidence" value="ECO:0007669"/>
    <property type="project" value="TreeGrafter"/>
</dbReference>
<evidence type="ECO:0000259" key="4">
    <source>
        <dbReference type="Pfam" id="PF00808"/>
    </source>
</evidence>
<dbReference type="InterPro" id="IPR042225">
    <property type="entry name" value="Ncb2"/>
</dbReference>
<dbReference type="EMBL" id="JAEPQZ010000004">
    <property type="protein sequence ID" value="KAG2182339.1"/>
    <property type="molecule type" value="Genomic_DNA"/>
</dbReference>